<evidence type="ECO:0000313" key="2">
    <source>
        <dbReference type="EMBL" id="PPQ63838.1"/>
    </source>
</evidence>
<keyword evidence="1" id="KW-0812">Transmembrane</keyword>
<feature type="transmembrane region" description="Helical" evidence="1">
    <location>
        <begin position="338"/>
        <end position="361"/>
    </location>
</feature>
<sequence length="452" mass="51199">MMANLRHPGLEFRHALADPITVTPSAYNPEHVSIDVLEIFNGRVNWKPKLNHAALANQVQARSQSKSPQLRIMFANNWGYPEDSPPEDVNKELTGNLTINFLHPWATVRRDEKGSVVSLDGFYNILHPDEDTSIGMTWFSQTFSSETSTYIIHNCPEMAKDLLLEFSKGTQTAKLLEPFATDVFIADESFRLWNMQIFGPLENLDKYADKPISSLTSRESQEAVEELHSMIEHLHDMTSSFKDLKSRLEHLMRFHQQYIKLFNPPEQLYEPTTESLTFILTQADNVLRGISSASERLKIRINLFIGFSTQQHTSTNMDIAEFTSKIAMAGQKSSSAMITIAALAMLFLPGTFVSAIFSMVLFKTGSDEDGNHVVSAGSQWWLFPAITIPLTVVIFLVWLLWKKLARSRGDSDLEAAGKINIVAQYEEKEPPLNLIRRMQRGVEKVAVRKLYS</sequence>
<proteinExistence type="predicted"/>
<dbReference type="OrthoDB" id="2866354at2759"/>
<dbReference type="EMBL" id="NHTK01006108">
    <property type="protein sequence ID" value="PPQ63838.1"/>
    <property type="molecule type" value="Genomic_DNA"/>
</dbReference>
<keyword evidence="1" id="KW-0472">Membrane</keyword>
<dbReference type="AlphaFoldDB" id="A0A409VAE8"/>
<dbReference type="Gene3D" id="1.20.58.340">
    <property type="entry name" value="Magnesium transport protein CorA, transmembrane region"/>
    <property type="match status" value="1"/>
</dbReference>
<dbReference type="Proteomes" id="UP000284842">
    <property type="component" value="Unassembled WGS sequence"/>
</dbReference>
<feature type="transmembrane region" description="Helical" evidence="1">
    <location>
        <begin position="381"/>
        <end position="401"/>
    </location>
</feature>
<dbReference type="InParanoid" id="A0A409VAE8"/>
<evidence type="ECO:0000313" key="3">
    <source>
        <dbReference type="Proteomes" id="UP000284842"/>
    </source>
</evidence>
<dbReference type="STRING" id="181874.A0A409VAE8"/>
<accession>A0A409VAE8</accession>
<gene>
    <name evidence="2" type="ORF">CVT24_009788</name>
</gene>
<evidence type="ECO:0000256" key="1">
    <source>
        <dbReference type="SAM" id="Phobius"/>
    </source>
</evidence>
<protein>
    <submittedName>
        <fullName evidence="2">Uncharacterized protein</fullName>
    </submittedName>
</protein>
<comment type="caution">
    <text evidence="2">The sequence shown here is derived from an EMBL/GenBank/DDBJ whole genome shotgun (WGS) entry which is preliminary data.</text>
</comment>
<reference evidence="2 3" key="1">
    <citation type="journal article" date="2018" name="Evol. Lett.">
        <title>Horizontal gene cluster transfer increased hallucinogenic mushroom diversity.</title>
        <authorList>
            <person name="Reynolds H.T."/>
            <person name="Vijayakumar V."/>
            <person name="Gluck-Thaler E."/>
            <person name="Korotkin H.B."/>
            <person name="Matheny P.B."/>
            <person name="Slot J.C."/>
        </authorList>
    </citation>
    <scope>NUCLEOTIDE SEQUENCE [LARGE SCALE GENOMIC DNA]</scope>
    <source>
        <strain evidence="2 3">2629</strain>
    </source>
</reference>
<organism evidence="2 3">
    <name type="scientific">Panaeolus cyanescens</name>
    <dbReference type="NCBI Taxonomy" id="181874"/>
    <lineage>
        <taxon>Eukaryota</taxon>
        <taxon>Fungi</taxon>
        <taxon>Dikarya</taxon>
        <taxon>Basidiomycota</taxon>
        <taxon>Agaricomycotina</taxon>
        <taxon>Agaricomycetes</taxon>
        <taxon>Agaricomycetidae</taxon>
        <taxon>Agaricales</taxon>
        <taxon>Agaricineae</taxon>
        <taxon>Galeropsidaceae</taxon>
        <taxon>Panaeolus</taxon>
    </lineage>
</organism>
<keyword evidence="3" id="KW-1185">Reference proteome</keyword>
<keyword evidence="1" id="KW-1133">Transmembrane helix</keyword>
<name>A0A409VAE8_9AGAR</name>